<gene>
    <name evidence="2" type="ORF">Tasa_017_119</name>
</gene>
<dbReference type="InterPro" id="IPR015797">
    <property type="entry name" value="NUDIX_hydrolase-like_dom_sf"/>
</dbReference>
<evidence type="ECO:0000259" key="1">
    <source>
        <dbReference type="PROSITE" id="PS51462"/>
    </source>
</evidence>
<dbReference type="SUPFAM" id="SSF55811">
    <property type="entry name" value="Nudix"/>
    <property type="match status" value="1"/>
</dbReference>
<dbReference type="PROSITE" id="PS51462">
    <property type="entry name" value="NUDIX"/>
    <property type="match status" value="1"/>
</dbReference>
<reference evidence="2 3" key="1">
    <citation type="submission" date="2012-10" db="EMBL/GenBank/DDBJ databases">
        <title>Genome sequencing of Tanticharoenia sakaeratensis NBRC 103193.</title>
        <authorList>
            <person name="Azuma Y."/>
            <person name="Hadano H."/>
            <person name="Hirakawa H."/>
            <person name="Matsushita K."/>
        </authorList>
    </citation>
    <scope>NUCLEOTIDE SEQUENCE [LARGE SCALE GENOMIC DNA]</scope>
    <source>
        <strain evidence="2 3">NBRC 103193</strain>
    </source>
</reference>
<dbReference type="STRING" id="1231623.Tasa_017_119"/>
<comment type="caution">
    <text evidence="2">The sequence shown here is derived from an EMBL/GenBank/DDBJ whole genome shotgun (WGS) entry which is preliminary data.</text>
</comment>
<dbReference type="InterPro" id="IPR000086">
    <property type="entry name" value="NUDIX_hydrolase_dom"/>
</dbReference>
<feature type="domain" description="Nudix hydrolase" evidence="1">
    <location>
        <begin position="87"/>
        <end position="228"/>
    </location>
</feature>
<dbReference type="RefSeq" id="WP_048848770.1">
    <property type="nucleotide sequence ID" value="NZ_BALE01000017.1"/>
</dbReference>
<name>A0A0D6MLD9_9PROT</name>
<keyword evidence="3" id="KW-1185">Reference proteome</keyword>
<dbReference type="GO" id="GO:0003824">
    <property type="term" value="F:catalytic activity"/>
    <property type="evidence" value="ECO:0007669"/>
    <property type="project" value="UniProtKB-ARBA"/>
</dbReference>
<dbReference type="OrthoDB" id="8264463at2"/>
<protein>
    <recommendedName>
        <fullName evidence="1">Nudix hydrolase domain-containing protein</fullName>
    </recommendedName>
</protein>
<evidence type="ECO:0000313" key="2">
    <source>
        <dbReference type="EMBL" id="GAN54236.1"/>
    </source>
</evidence>
<organism evidence="2 3">
    <name type="scientific">Tanticharoenia sakaeratensis NBRC 103193</name>
    <dbReference type="NCBI Taxonomy" id="1231623"/>
    <lineage>
        <taxon>Bacteria</taxon>
        <taxon>Pseudomonadati</taxon>
        <taxon>Pseudomonadota</taxon>
        <taxon>Alphaproteobacteria</taxon>
        <taxon>Acetobacterales</taxon>
        <taxon>Acetobacteraceae</taxon>
        <taxon>Tanticharoenia</taxon>
    </lineage>
</organism>
<dbReference type="Gene3D" id="3.90.79.10">
    <property type="entry name" value="Nucleoside Triphosphate Pyrophosphohydrolase"/>
    <property type="match status" value="1"/>
</dbReference>
<dbReference type="EMBL" id="BALE01000017">
    <property type="protein sequence ID" value="GAN54236.1"/>
    <property type="molecule type" value="Genomic_DNA"/>
</dbReference>
<dbReference type="AlphaFoldDB" id="A0A0D6MLD9"/>
<evidence type="ECO:0000313" key="3">
    <source>
        <dbReference type="Proteomes" id="UP000032679"/>
    </source>
</evidence>
<sequence length="233" mass="25683">MSDWPTIHLAPAPRVVLTGEPPPLSDAIAARVRSQWLSATAERPELYDGRIFTATDITPETITGFWCPYSRAMTQMREPTLYAELALRPLAVTALLLCPEGAVLGRRSNRAIYQPGLWQGVPAGSVESRSGESNVDLPEQLRAEFLEELGLDARALTIGRARVACEHPDTHIIDIAFEAHTTLSFSDLEALWRQRGNEEYEALRLVPPGAFTEVAQDETVLPTTVAMLHALRS</sequence>
<dbReference type="Proteomes" id="UP000032679">
    <property type="component" value="Unassembled WGS sequence"/>
</dbReference>
<proteinExistence type="predicted"/>
<accession>A0A0D6MLD9</accession>